<dbReference type="RefSeq" id="WP_124907723.1">
    <property type="nucleotide sequence ID" value="NZ_RQJP01000003.1"/>
</dbReference>
<comment type="caution">
    <text evidence="1">The sequence shown here is derived from an EMBL/GenBank/DDBJ whole genome shotgun (WGS) entry which is preliminary data.</text>
</comment>
<protein>
    <submittedName>
        <fullName evidence="1">Uncharacterized protein</fullName>
    </submittedName>
</protein>
<dbReference type="EMBL" id="RQJP01000003">
    <property type="protein sequence ID" value="RRB13826.1"/>
    <property type="molecule type" value="Genomic_DNA"/>
</dbReference>
<proteinExistence type="predicted"/>
<evidence type="ECO:0000313" key="2">
    <source>
        <dbReference type="Proteomes" id="UP000274271"/>
    </source>
</evidence>
<reference evidence="1 2" key="1">
    <citation type="submission" date="2018-11" db="EMBL/GenBank/DDBJ databases">
        <authorList>
            <person name="Zhou Z."/>
            <person name="Wang G."/>
        </authorList>
    </citation>
    <scope>NUCLEOTIDE SEQUENCE [LARGE SCALE GENOMIC DNA]</scope>
    <source>
        <strain evidence="1 2">KCTC42998</strain>
    </source>
</reference>
<sequence>MSVLQKAQMKDIIAILKEAEGLWNHFVDKIPDSHGDADFWEQIREVDRALPNARLNIESLQNLV</sequence>
<organism evidence="1 2">
    <name type="scientific">Larkinella knui</name>
    <dbReference type="NCBI Taxonomy" id="2025310"/>
    <lineage>
        <taxon>Bacteria</taxon>
        <taxon>Pseudomonadati</taxon>
        <taxon>Bacteroidota</taxon>
        <taxon>Cytophagia</taxon>
        <taxon>Cytophagales</taxon>
        <taxon>Spirosomataceae</taxon>
        <taxon>Larkinella</taxon>
    </lineage>
</organism>
<accession>A0A3P1CL67</accession>
<dbReference type="Proteomes" id="UP000274271">
    <property type="component" value="Unassembled WGS sequence"/>
</dbReference>
<gene>
    <name evidence="1" type="ORF">EHT87_16335</name>
</gene>
<dbReference type="AlphaFoldDB" id="A0A3P1CL67"/>
<evidence type="ECO:0000313" key="1">
    <source>
        <dbReference type="EMBL" id="RRB13826.1"/>
    </source>
</evidence>
<name>A0A3P1CL67_9BACT</name>
<keyword evidence="2" id="KW-1185">Reference proteome</keyword>